<accession>A0A5C7I9B8</accession>
<dbReference type="EMBL" id="VAHF01000003">
    <property type="protein sequence ID" value="TXG65747.1"/>
    <property type="molecule type" value="Genomic_DNA"/>
</dbReference>
<sequence>MSTSRYFWEVPDNFFAGTLKLKVLHLARLKLYSVPNSIRLLELCLQLSSYNKIFPYEEDETHVGIETPNWTWYGVEEPDGVLNGQKLGATQRNGNRIQVVAAKEGDVTEDDEITFSKLRTLTLGDLPTLSFFYSENYTLVLPSHAPC</sequence>
<dbReference type="Proteomes" id="UP000323000">
    <property type="component" value="Chromosome 3"/>
</dbReference>
<evidence type="ECO:0000313" key="2">
    <source>
        <dbReference type="Proteomes" id="UP000323000"/>
    </source>
</evidence>
<reference evidence="2" key="1">
    <citation type="journal article" date="2019" name="Gigascience">
        <title>De novo genome assembly of the endangered Acer yangbiense, a plant species with extremely small populations endemic to Yunnan Province, China.</title>
        <authorList>
            <person name="Yang J."/>
            <person name="Wariss H.M."/>
            <person name="Tao L."/>
            <person name="Zhang R."/>
            <person name="Yun Q."/>
            <person name="Hollingsworth P."/>
            <person name="Dao Z."/>
            <person name="Luo G."/>
            <person name="Guo H."/>
            <person name="Ma Y."/>
            <person name="Sun W."/>
        </authorList>
    </citation>
    <scope>NUCLEOTIDE SEQUENCE [LARGE SCALE GENOMIC DNA]</scope>
    <source>
        <strain evidence="2">cv. Malutang</strain>
    </source>
</reference>
<comment type="caution">
    <text evidence="1">The sequence shown here is derived from an EMBL/GenBank/DDBJ whole genome shotgun (WGS) entry which is preliminary data.</text>
</comment>
<gene>
    <name evidence="1" type="ORF">EZV62_007022</name>
</gene>
<evidence type="ECO:0000313" key="1">
    <source>
        <dbReference type="EMBL" id="TXG65747.1"/>
    </source>
</evidence>
<organism evidence="1 2">
    <name type="scientific">Acer yangbiense</name>
    <dbReference type="NCBI Taxonomy" id="1000413"/>
    <lineage>
        <taxon>Eukaryota</taxon>
        <taxon>Viridiplantae</taxon>
        <taxon>Streptophyta</taxon>
        <taxon>Embryophyta</taxon>
        <taxon>Tracheophyta</taxon>
        <taxon>Spermatophyta</taxon>
        <taxon>Magnoliopsida</taxon>
        <taxon>eudicotyledons</taxon>
        <taxon>Gunneridae</taxon>
        <taxon>Pentapetalae</taxon>
        <taxon>rosids</taxon>
        <taxon>malvids</taxon>
        <taxon>Sapindales</taxon>
        <taxon>Sapindaceae</taxon>
        <taxon>Hippocastanoideae</taxon>
        <taxon>Acereae</taxon>
        <taxon>Acer</taxon>
    </lineage>
</organism>
<protein>
    <submittedName>
        <fullName evidence="1">Uncharacterized protein</fullName>
    </submittedName>
</protein>
<dbReference type="AlphaFoldDB" id="A0A5C7I9B8"/>
<name>A0A5C7I9B8_9ROSI</name>
<proteinExistence type="predicted"/>
<keyword evidence="2" id="KW-1185">Reference proteome</keyword>